<reference evidence="4 5" key="1">
    <citation type="journal article" date="2014" name="Int. J. Syst. Evol. Microbiol.">
        <title>Phaeodactylibacter xiamenensis gen. nov., sp. nov., a member of the family Saprospiraceae isolated from the marine alga Phaeodactylum tricornutum.</title>
        <authorList>
            <person name="Chen Z.Jr."/>
            <person name="Lei X."/>
            <person name="Lai Q."/>
            <person name="Li Y."/>
            <person name="Zhang B."/>
            <person name="Zhang J."/>
            <person name="Zhang H."/>
            <person name="Yang L."/>
            <person name="Zheng W."/>
            <person name="Tian Y."/>
            <person name="Yu Z."/>
            <person name="Xu H.Jr."/>
            <person name="Zheng T."/>
        </authorList>
    </citation>
    <scope>NUCLEOTIDE SEQUENCE [LARGE SCALE GENOMIC DNA]</scope>
    <source>
        <strain evidence="4 5">KD52</strain>
    </source>
</reference>
<dbReference type="InterPro" id="IPR000683">
    <property type="entry name" value="Gfo/Idh/MocA-like_OxRdtase_N"/>
</dbReference>
<dbReference type="Proteomes" id="UP000029736">
    <property type="component" value="Unassembled WGS sequence"/>
</dbReference>
<evidence type="ECO:0000313" key="4">
    <source>
        <dbReference type="EMBL" id="KGE85051.1"/>
    </source>
</evidence>
<dbReference type="SUPFAM" id="SSF51735">
    <property type="entry name" value="NAD(P)-binding Rossmann-fold domains"/>
    <property type="match status" value="1"/>
</dbReference>
<evidence type="ECO:0000256" key="1">
    <source>
        <dbReference type="SAM" id="SignalP"/>
    </source>
</evidence>
<dbReference type="GO" id="GO:0000166">
    <property type="term" value="F:nucleotide binding"/>
    <property type="evidence" value="ECO:0007669"/>
    <property type="project" value="InterPro"/>
</dbReference>
<feature type="domain" description="GFO/IDH/MocA-like oxidoreductase" evidence="3">
    <location>
        <begin position="157"/>
        <end position="282"/>
    </location>
</feature>
<dbReference type="Gene3D" id="3.30.360.10">
    <property type="entry name" value="Dihydrodipicolinate Reductase, domain 2"/>
    <property type="match status" value="1"/>
</dbReference>
<organism evidence="4 5">
    <name type="scientific">Phaeodactylibacter xiamenensis</name>
    <dbReference type="NCBI Taxonomy" id="1524460"/>
    <lineage>
        <taxon>Bacteria</taxon>
        <taxon>Pseudomonadati</taxon>
        <taxon>Bacteroidota</taxon>
        <taxon>Saprospiria</taxon>
        <taxon>Saprospirales</taxon>
        <taxon>Haliscomenobacteraceae</taxon>
        <taxon>Phaeodactylibacter</taxon>
    </lineage>
</organism>
<feature type="signal peptide" evidence="1">
    <location>
        <begin position="1"/>
        <end position="17"/>
    </location>
</feature>
<name>A0A098RYW0_9BACT</name>
<dbReference type="Gene3D" id="3.40.50.720">
    <property type="entry name" value="NAD(P)-binding Rossmann-like Domain"/>
    <property type="match status" value="1"/>
</dbReference>
<evidence type="ECO:0000259" key="2">
    <source>
        <dbReference type="Pfam" id="PF01408"/>
    </source>
</evidence>
<proteinExistence type="predicted"/>
<dbReference type="InterPro" id="IPR055170">
    <property type="entry name" value="GFO_IDH_MocA-like_dom"/>
</dbReference>
<comment type="caution">
    <text evidence="4">The sequence shown here is derived from an EMBL/GenBank/DDBJ whole genome shotgun (WGS) entry which is preliminary data.</text>
</comment>
<dbReference type="SUPFAM" id="SSF55347">
    <property type="entry name" value="Glyceraldehyde-3-phosphate dehydrogenase-like, C-terminal domain"/>
    <property type="match status" value="1"/>
</dbReference>
<protein>
    <submittedName>
        <fullName evidence="4">Oxidoreductase</fullName>
    </submittedName>
</protein>
<dbReference type="PANTHER" id="PTHR43377">
    <property type="entry name" value="BILIVERDIN REDUCTASE A"/>
    <property type="match status" value="1"/>
</dbReference>
<dbReference type="InterPro" id="IPR051450">
    <property type="entry name" value="Gfo/Idh/MocA_Oxidoreductases"/>
</dbReference>
<gene>
    <name evidence="4" type="ORF">IX84_30085</name>
</gene>
<dbReference type="OrthoDB" id="9815825at2"/>
<dbReference type="PANTHER" id="PTHR43377:SF1">
    <property type="entry name" value="BILIVERDIN REDUCTASE A"/>
    <property type="match status" value="1"/>
</dbReference>
<dbReference type="AlphaFoldDB" id="A0A098RYW0"/>
<evidence type="ECO:0000259" key="3">
    <source>
        <dbReference type="Pfam" id="PF22725"/>
    </source>
</evidence>
<dbReference type="InterPro" id="IPR036291">
    <property type="entry name" value="NAD(P)-bd_dom_sf"/>
</dbReference>
<sequence>MKSLPFTLMLLPLYMLAQQPSPKPPVRVGVAGLVHTHVHWILGRAERGDIEIVGIAEPNRELAERYAKQHGFSMDLVYPDLESMLEATKPEAVTAFNTIYGHLEVVEACAPRGIHVMVEKPLAVNLEHARKMESLAQEHNILLLTNYETTWYGSNHKVKSLADEGVLGPIRKMVIHDGHEGPIEIGCNPEFTDWLCDPKWNGGGAIIDFGCYGANLSTWLMKGERPTSVFAVTQQIKPHLYPKVDDEATIVLTYPEAQAIIQASWNWPYSRKDMEVYGKSGAAFALDATRLKVRLPESATFEPQTATARPAPYDDPFALLAALVRKTIPYDEMSLSSLENNMIVVEILQAAVQSAETGERVHLPLD</sequence>
<evidence type="ECO:0000313" key="5">
    <source>
        <dbReference type="Proteomes" id="UP000029736"/>
    </source>
</evidence>
<keyword evidence="5" id="KW-1185">Reference proteome</keyword>
<accession>A0A098RYW0</accession>
<dbReference type="Pfam" id="PF01408">
    <property type="entry name" value="GFO_IDH_MocA"/>
    <property type="match status" value="1"/>
</dbReference>
<dbReference type="STRING" id="1524460.IX84_30085"/>
<dbReference type="RefSeq" id="WP_044229614.1">
    <property type="nucleotide sequence ID" value="NZ_JBKAGJ010000058.1"/>
</dbReference>
<feature type="chain" id="PRO_5001947594" evidence="1">
    <location>
        <begin position="18"/>
        <end position="366"/>
    </location>
</feature>
<dbReference type="EMBL" id="JPOS01000094">
    <property type="protein sequence ID" value="KGE85051.1"/>
    <property type="molecule type" value="Genomic_DNA"/>
</dbReference>
<feature type="domain" description="Gfo/Idh/MocA-like oxidoreductase N-terminal" evidence="2">
    <location>
        <begin position="27"/>
        <end position="146"/>
    </location>
</feature>
<dbReference type="Pfam" id="PF22725">
    <property type="entry name" value="GFO_IDH_MocA_C3"/>
    <property type="match status" value="1"/>
</dbReference>
<keyword evidence="1" id="KW-0732">Signal</keyword>